<comment type="caution">
    <text evidence="1">The sequence shown here is derived from an EMBL/GenBank/DDBJ whole genome shotgun (WGS) entry which is preliminary data.</text>
</comment>
<dbReference type="Proteomes" id="UP001153555">
    <property type="component" value="Unassembled WGS sequence"/>
</dbReference>
<feature type="non-terminal residue" evidence="1">
    <location>
        <position position="100"/>
    </location>
</feature>
<evidence type="ECO:0000313" key="1">
    <source>
        <dbReference type="EMBL" id="CAA0811029.1"/>
    </source>
</evidence>
<accession>A0A9N7MIC1</accession>
<reference evidence="1" key="1">
    <citation type="submission" date="2019-12" db="EMBL/GenBank/DDBJ databases">
        <authorList>
            <person name="Scholes J."/>
        </authorList>
    </citation>
    <scope>NUCLEOTIDE SEQUENCE</scope>
</reference>
<feature type="non-terminal residue" evidence="1">
    <location>
        <position position="1"/>
    </location>
</feature>
<dbReference type="EMBL" id="CACSLK010007779">
    <property type="protein sequence ID" value="CAA0811029.1"/>
    <property type="molecule type" value="Genomic_DNA"/>
</dbReference>
<proteinExistence type="predicted"/>
<name>A0A9N7MIC1_STRHE</name>
<evidence type="ECO:0000313" key="2">
    <source>
        <dbReference type="Proteomes" id="UP001153555"/>
    </source>
</evidence>
<gene>
    <name evidence="1" type="ORF">SHERM_00055</name>
</gene>
<sequence length="100" mass="11857">ICFTINYVENVFSEYVLQLNVRKQILFFSISFTRFSKTKSRKQAERGKNLWKKKNSISSLPRRESTTPTRASFPVNSFARGILTYLNFLHRLELFGDWEL</sequence>
<organism evidence="1 2">
    <name type="scientific">Striga hermonthica</name>
    <name type="common">Purple witchweed</name>
    <name type="synonym">Buchnera hermonthica</name>
    <dbReference type="NCBI Taxonomy" id="68872"/>
    <lineage>
        <taxon>Eukaryota</taxon>
        <taxon>Viridiplantae</taxon>
        <taxon>Streptophyta</taxon>
        <taxon>Embryophyta</taxon>
        <taxon>Tracheophyta</taxon>
        <taxon>Spermatophyta</taxon>
        <taxon>Magnoliopsida</taxon>
        <taxon>eudicotyledons</taxon>
        <taxon>Gunneridae</taxon>
        <taxon>Pentapetalae</taxon>
        <taxon>asterids</taxon>
        <taxon>lamiids</taxon>
        <taxon>Lamiales</taxon>
        <taxon>Orobanchaceae</taxon>
        <taxon>Buchnereae</taxon>
        <taxon>Striga</taxon>
    </lineage>
</organism>
<dbReference type="AlphaFoldDB" id="A0A9N7MIC1"/>
<keyword evidence="2" id="KW-1185">Reference proteome</keyword>
<protein>
    <submittedName>
        <fullName evidence="1">Uncharacterized protein</fullName>
    </submittedName>
</protein>